<evidence type="ECO:0000313" key="6">
    <source>
        <dbReference type="EMBL" id="VWC40197.1"/>
    </source>
</evidence>
<dbReference type="Pfam" id="PF12625">
    <property type="entry name" value="Arabinose_bd"/>
    <property type="match status" value="1"/>
</dbReference>
<dbReference type="InterPro" id="IPR009057">
    <property type="entry name" value="Homeodomain-like_sf"/>
</dbReference>
<dbReference type="InterPro" id="IPR032687">
    <property type="entry name" value="AraC-type_N"/>
</dbReference>
<feature type="domain" description="HTH araC/xylS-type" evidence="5">
    <location>
        <begin position="265"/>
        <end position="345"/>
    </location>
</feature>
<dbReference type="PANTHER" id="PTHR47894:SF1">
    <property type="entry name" value="HTH-TYPE TRANSCRIPTIONAL REGULATOR VQSM"/>
    <property type="match status" value="1"/>
</dbReference>
<dbReference type="Gene3D" id="1.10.10.60">
    <property type="entry name" value="Homeodomain-like"/>
    <property type="match status" value="1"/>
</dbReference>
<evidence type="ECO:0000256" key="2">
    <source>
        <dbReference type="ARBA" id="ARBA00023125"/>
    </source>
</evidence>
<evidence type="ECO:0000259" key="5">
    <source>
        <dbReference type="PROSITE" id="PS01124"/>
    </source>
</evidence>
<dbReference type="EMBL" id="CABVQD010000041">
    <property type="protein sequence ID" value="VWC40197.1"/>
    <property type="molecule type" value="Genomic_DNA"/>
</dbReference>
<dbReference type="GO" id="GO:0003700">
    <property type="term" value="F:DNA-binding transcription factor activity"/>
    <property type="evidence" value="ECO:0007669"/>
    <property type="project" value="InterPro"/>
</dbReference>
<dbReference type="Pfam" id="PF12833">
    <property type="entry name" value="HTH_18"/>
    <property type="match status" value="1"/>
</dbReference>
<dbReference type="SUPFAM" id="SSF46689">
    <property type="entry name" value="Homeodomain-like"/>
    <property type="match status" value="1"/>
</dbReference>
<sequence>MPVPHSPLAASPSPRTRSLTTIGGYALAIAKALNRYGVDAGPIFRAFHVDTAIANDPMSRLPVDTVTRLYKACVDVTGDPYFGLTVARFIHISNLHALGFGLAASSTLMDFLKRVERYFKLASQVGEVALQQRDDEVVMRVEHLTTVCGETEDAFLGFLVLSMRMLHQPDFNPLHVAMRHPAPPQGDDAYVRLFRAPVTFDAPCSALTLPMSALQQPLAGACPELALHNDSLAREYLARLDKGDVVAATRQKIIEFLPTGECTRDRVAHAMLMSASTLQARLARHDRSFQSLLDETRKDLACQYVLQPIRSITEITFLLGFTDSSNFTRAFKRWTGHSPSDFRGNKAASQSTDEHAASAAERALTP</sequence>
<evidence type="ECO:0000256" key="1">
    <source>
        <dbReference type="ARBA" id="ARBA00023015"/>
    </source>
</evidence>
<feature type="region of interest" description="Disordered" evidence="4">
    <location>
        <begin position="338"/>
        <end position="366"/>
    </location>
</feature>
<dbReference type="Proteomes" id="UP000494330">
    <property type="component" value="Unassembled WGS sequence"/>
</dbReference>
<name>A0A6J5EWG6_9BURK</name>
<gene>
    <name evidence="6" type="ORF">BPA30113_06853</name>
</gene>
<keyword evidence="7" id="KW-1185">Reference proteome</keyword>
<dbReference type="PANTHER" id="PTHR47894">
    <property type="entry name" value="HTH-TYPE TRANSCRIPTIONAL REGULATOR GADX"/>
    <property type="match status" value="1"/>
</dbReference>
<evidence type="ECO:0000313" key="7">
    <source>
        <dbReference type="Proteomes" id="UP000494330"/>
    </source>
</evidence>
<protein>
    <submittedName>
        <fullName evidence="6">AraC family transcriptional regulator</fullName>
    </submittedName>
</protein>
<keyword evidence="2" id="KW-0238">DNA-binding</keyword>
<dbReference type="InterPro" id="IPR020449">
    <property type="entry name" value="Tscrpt_reg_AraC-type_HTH"/>
</dbReference>
<reference evidence="6 7" key="1">
    <citation type="submission" date="2019-09" db="EMBL/GenBank/DDBJ databases">
        <authorList>
            <person name="Depoorter E."/>
        </authorList>
    </citation>
    <scope>NUCLEOTIDE SEQUENCE [LARGE SCALE GENOMIC DNA]</scope>
    <source>
        <strain evidence="6">LMG 30113</strain>
    </source>
</reference>
<dbReference type="GO" id="GO:0005829">
    <property type="term" value="C:cytosol"/>
    <property type="evidence" value="ECO:0007669"/>
    <property type="project" value="TreeGrafter"/>
</dbReference>
<dbReference type="AlphaFoldDB" id="A0A6J5EWG6"/>
<evidence type="ECO:0000256" key="3">
    <source>
        <dbReference type="ARBA" id="ARBA00023163"/>
    </source>
</evidence>
<dbReference type="InterPro" id="IPR018060">
    <property type="entry name" value="HTH_AraC"/>
</dbReference>
<proteinExistence type="predicted"/>
<keyword evidence="1" id="KW-0805">Transcription regulation</keyword>
<dbReference type="PROSITE" id="PS01124">
    <property type="entry name" value="HTH_ARAC_FAMILY_2"/>
    <property type="match status" value="1"/>
</dbReference>
<keyword evidence="3" id="KW-0804">Transcription</keyword>
<accession>A0A6J5EWG6</accession>
<dbReference type="RefSeq" id="WP_081896736.1">
    <property type="nucleotide sequence ID" value="NZ_CABVQD010000041.1"/>
</dbReference>
<dbReference type="GO" id="GO:0000976">
    <property type="term" value="F:transcription cis-regulatory region binding"/>
    <property type="evidence" value="ECO:0007669"/>
    <property type="project" value="TreeGrafter"/>
</dbReference>
<dbReference type="SMART" id="SM00342">
    <property type="entry name" value="HTH_ARAC"/>
    <property type="match status" value="1"/>
</dbReference>
<dbReference type="PRINTS" id="PR00032">
    <property type="entry name" value="HTHARAC"/>
</dbReference>
<organism evidence="6 7">
    <name type="scientific">Burkholderia paludis</name>
    <dbReference type="NCBI Taxonomy" id="1506587"/>
    <lineage>
        <taxon>Bacteria</taxon>
        <taxon>Pseudomonadati</taxon>
        <taxon>Pseudomonadota</taxon>
        <taxon>Betaproteobacteria</taxon>
        <taxon>Burkholderiales</taxon>
        <taxon>Burkholderiaceae</taxon>
        <taxon>Burkholderia</taxon>
        <taxon>Burkholderia cepacia complex</taxon>
    </lineage>
</organism>
<evidence type="ECO:0000256" key="4">
    <source>
        <dbReference type="SAM" id="MobiDB-lite"/>
    </source>
</evidence>